<proteinExistence type="predicted"/>
<dbReference type="OrthoDB" id="2898509at2759"/>
<dbReference type="InterPro" id="IPR052228">
    <property type="entry name" value="Sec_Metab_Biosynth_Oxidored"/>
</dbReference>
<dbReference type="Pfam" id="PF00106">
    <property type="entry name" value="adh_short"/>
    <property type="match status" value="1"/>
</dbReference>
<organism evidence="2 3">
    <name type="scientific">Wolfiporia cocos (strain MD-104)</name>
    <name type="common">Brown rot fungus</name>
    <dbReference type="NCBI Taxonomy" id="742152"/>
    <lineage>
        <taxon>Eukaryota</taxon>
        <taxon>Fungi</taxon>
        <taxon>Dikarya</taxon>
        <taxon>Basidiomycota</taxon>
        <taxon>Agaricomycotina</taxon>
        <taxon>Agaricomycetes</taxon>
        <taxon>Polyporales</taxon>
        <taxon>Phaeolaceae</taxon>
        <taxon>Wolfiporia</taxon>
    </lineage>
</organism>
<dbReference type="SUPFAM" id="SSF51735">
    <property type="entry name" value="NAD(P)-binding Rossmann-fold domains"/>
    <property type="match status" value="1"/>
</dbReference>
<dbReference type="EMBL" id="KB467843">
    <property type="protein sequence ID" value="PCH35022.1"/>
    <property type="molecule type" value="Genomic_DNA"/>
</dbReference>
<dbReference type="AlphaFoldDB" id="A0A2H3IYG5"/>
<gene>
    <name evidence="2" type="ORF">WOLCODRAFT_91376</name>
</gene>
<evidence type="ECO:0000256" key="1">
    <source>
        <dbReference type="ARBA" id="ARBA00023002"/>
    </source>
</evidence>
<dbReference type="GO" id="GO:0016491">
    <property type="term" value="F:oxidoreductase activity"/>
    <property type="evidence" value="ECO:0007669"/>
    <property type="project" value="UniProtKB-KW"/>
</dbReference>
<dbReference type="STRING" id="742152.A0A2H3IYG5"/>
<name>A0A2H3IYG5_WOLCO</name>
<keyword evidence="1" id="KW-0560">Oxidoreductase</keyword>
<dbReference type="Proteomes" id="UP000218811">
    <property type="component" value="Unassembled WGS sequence"/>
</dbReference>
<dbReference type="InterPro" id="IPR036291">
    <property type="entry name" value="NAD(P)-bd_dom_sf"/>
</dbReference>
<dbReference type="InterPro" id="IPR002347">
    <property type="entry name" value="SDR_fam"/>
</dbReference>
<protein>
    <submittedName>
        <fullName evidence="2">NAD(P)-binding protein</fullName>
    </submittedName>
</protein>
<sequence>MPSLAFARAANCTFTPKAPPVAVFLGGTSGIGQAICRALAHYTRGNTHVVICGRNRSSADATLTSLPGSAQPNQREFISCDATLMRSVEDTTSSLLSGLQKVNFLVLSPGFMNLRGRDESPEGIDKRLALNYYARWKFIQDLMPLLRKARDNGEDASVMTVLAPGTGWKIDLDDLGLKKSYSAFKALSAVPTYNDLMIERFAEREPGLSFAHAFPGIVRTPLLGRLPSLLLYPITVSPEDCAEYLLYALLTGGPGAHRVDNKAGDMGKRRYFGSDEARERLWEHTVEEIRRALTQWNDLQA</sequence>
<dbReference type="PANTHER" id="PTHR47534">
    <property type="entry name" value="YALI0E05731P"/>
    <property type="match status" value="1"/>
</dbReference>
<dbReference type="PANTHER" id="PTHR47534:SF3">
    <property type="entry name" value="ALCOHOL DEHYDROGENASE-LIKE C-TERMINAL DOMAIN-CONTAINING PROTEIN"/>
    <property type="match status" value="1"/>
</dbReference>
<keyword evidence="3" id="KW-1185">Reference proteome</keyword>
<accession>A0A2H3IYG5</accession>
<reference evidence="2 3" key="1">
    <citation type="journal article" date="2012" name="Science">
        <title>The Paleozoic origin of enzymatic lignin decomposition reconstructed from 31 fungal genomes.</title>
        <authorList>
            <person name="Floudas D."/>
            <person name="Binder M."/>
            <person name="Riley R."/>
            <person name="Barry K."/>
            <person name="Blanchette R.A."/>
            <person name="Henrissat B."/>
            <person name="Martinez A.T."/>
            <person name="Otillar R."/>
            <person name="Spatafora J.W."/>
            <person name="Yadav J.S."/>
            <person name="Aerts A."/>
            <person name="Benoit I."/>
            <person name="Boyd A."/>
            <person name="Carlson A."/>
            <person name="Copeland A."/>
            <person name="Coutinho P.M."/>
            <person name="de Vries R.P."/>
            <person name="Ferreira P."/>
            <person name="Findley K."/>
            <person name="Foster B."/>
            <person name="Gaskell J."/>
            <person name="Glotzer D."/>
            <person name="Gorecki P."/>
            <person name="Heitman J."/>
            <person name="Hesse C."/>
            <person name="Hori C."/>
            <person name="Igarashi K."/>
            <person name="Jurgens J.A."/>
            <person name="Kallen N."/>
            <person name="Kersten P."/>
            <person name="Kohler A."/>
            <person name="Kuees U."/>
            <person name="Kumar T.K.A."/>
            <person name="Kuo A."/>
            <person name="LaButti K."/>
            <person name="Larrondo L.F."/>
            <person name="Lindquist E."/>
            <person name="Ling A."/>
            <person name="Lombard V."/>
            <person name="Lucas S."/>
            <person name="Lundell T."/>
            <person name="Martin R."/>
            <person name="McLaughlin D.J."/>
            <person name="Morgenstern I."/>
            <person name="Morin E."/>
            <person name="Murat C."/>
            <person name="Nagy L.G."/>
            <person name="Nolan M."/>
            <person name="Ohm R.A."/>
            <person name="Patyshakuliyeva A."/>
            <person name="Rokas A."/>
            <person name="Ruiz-Duenas F.J."/>
            <person name="Sabat G."/>
            <person name="Salamov A."/>
            <person name="Samejima M."/>
            <person name="Schmutz J."/>
            <person name="Slot J.C."/>
            <person name="St John F."/>
            <person name="Stenlid J."/>
            <person name="Sun H."/>
            <person name="Sun S."/>
            <person name="Syed K."/>
            <person name="Tsang A."/>
            <person name="Wiebenga A."/>
            <person name="Young D."/>
            <person name="Pisabarro A."/>
            <person name="Eastwood D.C."/>
            <person name="Martin F."/>
            <person name="Cullen D."/>
            <person name="Grigoriev I.V."/>
            <person name="Hibbett D.S."/>
        </authorList>
    </citation>
    <scope>NUCLEOTIDE SEQUENCE [LARGE SCALE GENOMIC DNA]</scope>
    <source>
        <strain evidence="2 3">MD-104</strain>
    </source>
</reference>
<evidence type="ECO:0000313" key="2">
    <source>
        <dbReference type="EMBL" id="PCH35022.1"/>
    </source>
</evidence>
<dbReference type="OMA" id="NRCATRM"/>
<evidence type="ECO:0000313" key="3">
    <source>
        <dbReference type="Proteomes" id="UP000218811"/>
    </source>
</evidence>
<dbReference type="Gene3D" id="3.40.50.720">
    <property type="entry name" value="NAD(P)-binding Rossmann-like Domain"/>
    <property type="match status" value="1"/>
</dbReference>